<dbReference type="GO" id="GO:0016020">
    <property type="term" value="C:membrane"/>
    <property type="evidence" value="ECO:0007669"/>
    <property type="project" value="UniProtKB-SubCell"/>
</dbReference>
<feature type="binding site" evidence="6">
    <location>
        <position position="383"/>
    </location>
    <ligand>
        <name>Zn(2+)</name>
        <dbReference type="ChEBI" id="CHEBI:29105"/>
    </ligand>
</feature>
<gene>
    <name evidence="8" type="ORF">JTE90_020948</name>
</gene>
<feature type="transmembrane region" description="Helical" evidence="7">
    <location>
        <begin position="346"/>
        <end position="364"/>
    </location>
</feature>
<evidence type="ECO:0000256" key="1">
    <source>
        <dbReference type="ARBA" id="ARBA00004141"/>
    </source>
</evidence>
<evidence type="ECO:0000256" key="2">
    <source>
        <dbReference type="ARBA" id="ARBA00007018"/>
    </source>
</evidence>
<keyword evidence="6" id="KW-0479">Metal-binding</keyword>
<evidence type="ECO:0000313" key="9">
    <source>
        <dbReference type="Proteomes" id="UP000827092"/>
    </source>
</evidence>
<dbReference type="GO" id="GO:0038023">
    <property type="term" value="F:signaling receptor activity"/>
    <property type="evidence" value="ECO:0007669"/>
    <property type="project" value="TreeGrafter"/>
</dbReference>
<evidence type="ECO:0000313" key="8">
    <source>
        <dbReference type="EMBL" id="KAG8198126.1"/>
    </source>
</evidence>
<dbReference type="Pfam" id="PF03006">
    <property type="entry name" value="HlyIII"/>
    <property type="match status" value="1"/>
</dbReference>
<comment type="caution">
    <text evidence="8">The sequence shown here is derived from an EMBL/GenBank/DDBJ whole genome shotgun (WGS) entry which is preliminary data.</text>
</comment>
<reference evidence="8 9" key="1">
    <citation type="journal article" date="2022" name="Nat. Ecol. Evol.">
        <title>A masculinizing supergene underlies an exaggerated male reproductive morph in a spider.</title>
        <authorList>
            <person name="Hendrickx F."/>
            <person name="De Corte Z."/>
            <person name="Sonet G."/>
            <person name="Van Belleghem S.M."/>
            <person name="Kostlbacher S."/>
            <person name="Vangestel C."/>
        </authorList>
    </citation>
    <scope>NUCLEOTIDE SEQUENCE [LARGE SCALE GENOMIC DNA]</scope>
    <source>
        <strain evidence="8">W744_W776</strain>
    </source>
</reference>
<evidence type="ECO:0000256" key="5">
    <source>
        <dbReference type="ARBA" id="ARBA00023136"/>
    </source>
</evidence>
<organism evidence="8 9">
    <name type="scientific">Oedothorax gibbosus</name>
    <dbReference type="NCBI Taxonomy" id="931172"/>
    <lineage>
        <taxon>Eukaryota</taxon>
        <taxon>Metazoa</taxon>
        <taxon>Ecdysozoa</taxon>
        <taxon>Arthropoda</taxon>
        <taxon>Chelicerata</taxon>
        <taxon>Arachnida</taxon>
        <taxon>Araneae</taxon>
        <taxon>Araneomorphae</taxon>
        <taxon>Entelegynae</taxon>
        <taxon>Araneoidea</taxon>
        <taxon>Linyphiidae</taxon>
        <taxon>Erigoninae</taxon>
        <taxon>Oedothorax</taxon>
    </lineage>
</organism>
<name>A0AAV6VPK2_9ARAC</name>
<feature type="transmembrane region" description="Helical" evidence="7">
    <location>
        <begin position="284"/>
        <end position="302"/>
    </location>
</feature>
<evidence type="ECO:0000256" key="4">
    <source>
        <dbReference type="ARBA" id="ARBA00022989"/>
    </source>
</evidence>
<keyword evidence="5 7" id="KW-0472">Membrane</keyword>
<dbReference type="AlphaFoldDB" id="A0AAV6VPK2"/>
<dbReference type="InterPro" id="IPR004254">
    <property type="entry name" value="AdipoR/HlyIII-related"/>
</dbReference>
<evidence type="ECO:0000256" key="6">
    <source>
        <dbReference type="PIRSR" id="PIRSR604254-1"/>
    </source>
</evidence>
<keyword evidence="9" id="KW-1185">Reference proteome</keyword>
<dbReference type="PANTHER" id="PTHR20855">
    <property type="entry name" value="ADIPOR/PROGESTIN RECEPTOR-RELATED"/>
    <property type="match status" value="1"/>
</dbReference>
<feature type="transmembrane region" description="Helical" evidence="7">
    <location>
        <begin position="250"/>
        <end position="272"/>
    </location>
</feature>
<feature type="transmembrane region" description="Helical" evidence="7">
    <location>
        <begin position="183"/>
        <end position="203"/>
    </location>
</feature>
<keyword evidence="4 7" id="KW-1133">Transmembrane helix</keyword>
<comment type="subcellular location">
    <subcellularLocation>
        <location evidence="1">Membrane</location>
        <topology evidence="1">Multi-pass membrane protein</topology>
    </subcellularLocation>
</comment>
<accession>A0AAV6VPK2</accession>
<dbReference type="PANTHER" id="PTHR20855:SF141">
    <property type="entry name" value="MEMBRANE PROGESTIN RECEPTOR GAMMA-B-LIKE"/>
    <property type="match status" value="1"/>
</dbReference>
<dbReference type="GO" id="GO:0046872">
    <property type="term" value="F:metal ion binding"/>
    <property type="evidence" value="ECO:0007669"/>
    <property type="project" value="UniProtKB-KW"/>
</dbReference>
<proteinExistence type="inferred from homology"/>
<feature type="binding site" evidence="6">
    <location>
        <position position="387"/>
    </location>
    <ligand>
        <name>Zn(2+)</name>
        <dbReference type="ChEBI" id="CHEBI:29105"/>
    </ligand>
</feature>
<dbReference type="EMBL" id="JAFNEN010000044">
    <property type="protein sequence ID" value="KAG8198126.1"/>
    <property type="molecule type" value="Genomic_DNA"/>
</dbReference>
<comment type="similarity">
    <text evidence="2">Belongs to the ADIPOR family.</text>
</comment>
<keyword evidence="6" id="KW-0862">Zinc</keyword>
<evidence type="ECO:0000256" key="3">
    <source>
        <dbReference type="ARBA" id="ARBA00022692"/>
    </source>
</evidence>
<sequence>MTSNVKDKLSSAETPSLLLEEKETEHTACPDDMILATVNKLFCGGGRKYRTETENSEKKMIPTGASSSSDPEPFLQKEFFGLKMEVFNFTPVVIRTWFYIQTKFNLFVSKLCISEETKNLFVFDAYKAKMSQIIRAPPDISLYKDEDLPPHLREIAILTGYRSPSCSYKECALSVFVATNETLNFWTHFIPTFYFLYQLFVFWDGLKVINEPYYWPFIVYMFTICIYPLISALAHTFYSTSEMARHVWFFLDYGGLSLYSFGVGLLYKAYAFPEELIDTVFGRHYLEVLVILSLSCNLSACFSRFLDNLVLIKIFRLGAFAMPWVWDQIPVVYRLSTSTNLDPVVAENYYLQFFFSFCIFFFYASHLPERLAPGKFDFFGNSHQLLHISGIMATHYQMNAVLMDMNTRRILMEEKYPFPVYWSVEVTGFVFFTIIFTILIFIVKARQYENKCNELKRED</sequence>
<evidence type="ECO:0000256" key="7">
    <source>
        <dbReference type="SAM" id="Phobius"/>
    </source>
</evidence>
<feature type="transmembrane region" description="Helical" evidence="7">
    <location>
        <begin position="215"/>
        <end position="238"/>
    </location>
</feature>
<feature type="transmembrane region" description="Helical" evidence="7">
    <location>
        <begin position="422"/>
        <end position="443"/>
    </location>
</feature>
<keyword evidence="3 7" id="KW-0812">Transmembrane</keyword>
<protein>
    <submittedName>
        <fullName evidence="8">Uncharacterized protein</fullName>
    </submittedName>
</protein>
<dbReference type="Proteomes" id="UP000827092">
    <property type="component" value="Unassembled WGS sequence"/>
</dbReference>
<feature type="binding site" evidence="6">
    <location>
        <position position="235"/>
    </location>
    <ligand>
        <name>Zn(2+)</name>
        <dbReference type="ChEBI" id="CHEBI:29105"/>
    </ligand>
</feature>